<dbReference type="KEGG" id="mrr:Moror_12566"/>
<feature type="transmembrane region" description="Helical" evidence="1">
    <location>
        <begin position="158"/>
        <end position="177"/>
    </location>
</feature>
<evidence type="ECO:0000313" key="3">
    <source>
        <dbReference type="EMBL" id="ESK95641.1"/>
    </source>
</evidence>
<gene>
    <name evidence="3" type="ORF">Moror_12566</name>
</gene>
<feature type="transmembrane region" description="Helical" evidence="1">
    <location>
        <begin position="125"/>
        <end position="146"/>
    </location>
</feature>
<feature type="domain" description="DUF6533" evidence="2">
    <location>
        <begin position="36"/>
        <end position="80"/>
    </location>
</feature>
<keyword evidence="4" id="KW-1185">Reference proteome</keyword>
<evidence type="ECO:0000259" key="2">
    <source>
        <dbReference type="Pfam" id="PF20151"/>
    </source>
</evidence>
<sequence>MSVIIGMLQSVIRRELDTILEDGLRQVQDVWATRFVGFAGFTILLWDHIDTFTMEVNYIWLADKGPLVYLFLINRYLTPLGFIVNLNAYISPHISAEVRMIERLSMLFVLLDYRLRTCKNRCRRFIRYEGAMTMIGIDIAGLMMLIRIYALYSNHKSIVAAVASILAAHIGINGWLLTKGIPVNHELIQTCSMIFEANNHGMRVLAASTAWLPLVYDTAVFCLTFYKTYPKLRLMSTSRVMKQLLRDGIVYYGVILAVTLVLTLMIAYAPPGLQNVAAQLELLLTVTMMSRITLNLKKCNREDDAPVIMPLARISTNKTRPSHDIDYPPSRADQYYHPSY</sequence>
<dbReference type="InterPro" id="IPR045340">
    <property type="entry name" value="DUF6533"/>
</dbReference>
<dbReference type="HOGENOM" id="CLU_035509_2_0_1"/>
<dbReference type="Proteomes" id="UP000017559">
    <property type="component" value="Unassembled WGS sequence"/>
</dbReference>
<evidence type="ECO:0000256" key="1">
    <source>
        <dbReference type="SAM" id="Phobius"/>
    </source>
</evidence>
<name>V2XS32_MONRO</name>
<dbReference type="Pfam" id="PF20151">
    <property type="entry name" value="DUF6533"/>
    <property type="match status" value="1"/>
</dbReference>
<evidence type="ECO:0000313" key="4">
    <source>
        <dbReference type="Proteomes" id="UP000017559"/>
    </source>
</evidence>
<accession>V2XS32</accession>
<dbReference type="OrthoDB" id="3354157at2759"/>
<comment type="caution">
    <text evidence="3">The sequence shown here is derived from an EMBL/GenBank/DDBJ whole genome shotgun (WGS) entry which is preliminary data.</text>
</comment>
<organism evidence="3 4">
    <name type="scientific">Moniliophthora roreri (strain MCA 2997)</name>
    <name type="common">Cocoa frosty pod rot fungus</name>
    <name type="synonym">Crinipellis roreri</name>
    <dbReference type="NCBI Taxonomy" id="1381753"/>
    <lineage>
        <taxon>Eukaryota</taxon>
        <taxon>Fungi</taxon>
        <taxon>Dikarya</taxon>
        <taxon>Basidiomycota</taxon>
        <taxon>Agaricomycotina</taxon>
        <taxon>Agaricomycetes</taxon>
        <taxon>Agaricomycetidae</taxon>
        <taxon>Agaricales</taxon>
        <taxon>Marasmiineae</taxon>
        <taxon>Marasmiaceae</taxon>
        <taxon>Moniliophthora</taxon>
    </lineage>
</organism>
<keyword evidence="1" id="KW-0812">Transmembrane</keyword>
<feature type="transmembrane region" description="Helical" evidence="1">
    <location>
        <begin position="210"/>
        <end position="229"/>
    </location>
</feature>
<reference evidence="3 4" key="1">
    <citation type="journal article" date="2014" name="BMC Genomics">
        <title>Genome and secretome analysis of the hemibiotrophic fungal pathogen, Moniliophthora roreri, which causes frosty pod rot disease of cacao: mechanisms of the biotrophic and necrotrophic phases.</title>
        <authorList>
            <person name="Meinhardt L.W."/>
            <person name="Costa G.G.L."/>
            <person name="Thomazella D.P.T."/>
            <person name="Teixeira P.J.P.L."/>
            <person name="Carazzolle M.F."/>
            <person name="Schuster S.C."/>
            <person name="Carlson J.E."/>
            <person name="Guiltinan M.J."/>
            <person name="Mieczkowski P."/>
            <person name="Farmer A."/>
            <person name="Ramaraj T."/>
            <person name="Crozier J."/>
            <person name="Davis R.E."/>
            <person name="Shao J."/>
            <person name="Melnick R.L."/>
            <person name="Pereira G.A.G."/>
            <person name="Bailey B.A."/>
        </authorList>
    </citation>
    <scope>NUCLEOTIDE SEQUENCE [LARGE SCALE GENOMIC DNA]</scope>
    <source>
        <strain evidence="3 4">MCA 2997</strain>
    </source>
</reference>
<keyword evidence="1" id="KW-1133">Transmembrane helix</keyword>
<keyword evidence="1" id="KW-0472">Membrane</keyword>
<dbReference type="AlphaFoldDB" id="V2XS32"/>
<protein>
    <recommendedName>
        <fullName evidence="2">DUF6533 domain-containing protein</fullName>
    </recommendedName>
</protein>
<proteinExistence type="predicted"/>
<feature type="transmembrane region" description="Helical" evidence="1">
    <location>
        <begin position="249"/>
        <end position="270"/>
    </location>
</feature>
<dbReference type="EMBL" id="AWSO01000069">
    <property type="protein sequence ID" value="ESK95641.1"/>
    <property type="molecule type" value="Genomic_DNA"/>
</dbReference>